<keyword evidence="3" id="KW-0496">Mitochondrion</keyword>
<reference evidence="6" key="1">
    <citation type="submission" date="2016-10" db="EMBL/GenBank/DDBJ databases">
        <authorList>
            <person name="Benchimol M."/>
            <person name="Almeida L.G."/>
            <person name="Vasconcelos A.T."/>
            <person name="Perreira-Neves A."/>
            <person name="Rosa I.A."/>
            <person name="Tasca T."/>
            <person name="Bogo M.R."/>
            <person name="de Souza W."/>
        </authorList>
    </citation>
    <scope>NUCLEOTIDE SEQUENCE [LARGE SCALE GENOMIC DNA]</scope>
    <source>
        <strain evidence="6">K</strain>
    </source>
</reference>
<keyword evidence="7" id="KW-1185">Reference proteome</keyword>
<dbReference type="GO" id="GO:0006457">
    <property type="term" value="P:protein folding"/>
    <property type="evidence" value="ECO:0007669"/>
    <property type="project" value="InterPro"/>
</dbReference>
<dbReference type="InterPro" id="IPR000740">
    <property type="entry name" value="GrpE"/>
</dbReference>
<dbReference type="Gene3D" id="3.90.20.20">
    <property type="match status" value="1"/>
</dbReference>
<evidence type="ECO:0000256" key="4">
    <source>
        <dbReference type="RuleBase" id="RU004478"/>
    </source>
</evidence>
<proteinExistence type="inferred from homology"/>
<dbReference type="InterPro" id="IPR009012">
    <property type="entry name" value="GrpE_head"/>
</dbReference>
<name>A0A1J4J7F6_9EUKA</name>
<accession>A0A1J4J7F6</accession>
<dbReference type="GO" id="GO:0051082">
    <property type="term" value="F:unfolded protein binding"/>
    <property type="evidence" value="ECO:0007669"/>
    <property type="project" value="TreeGrafter"/>
</dbReference>
<dbReference type="EMBL" id="MLAK01001268">
    <property type="protein sequence ID" value="OHS95064.1"/>
    <property type="molecule type" value="Genomic_DNA"/>
</dbReference>
<dbReference type="Gene3D" id="2.30.22.10">
    <property type="entry name" value="Head domain of nucleotide exchange factor GrpE"/>
    <property type="match status" value="1"/>
</dbReference>
<dbReference type="GO" id="GO:0001405">
    <property type="term" value="C:PAM complex, Tim23 associated import motor"/>
    <property type="evidence" value="ECO:0007669"/>
    <property type="project" value="TreeGrafter"/>
</dbReference>
<dbReference type="GO" id="GO:0042803">
    <property type="term" value="F:protein homodimerization activity"/>
    <property type="evidence" value="ECO:0007669"/>
    <property type="project" value="InterPro"/>
</dbReference>
<evidence type="ECO:0000256" key="3">
    <source>
        <dbReference type="RuleBase" id="RU000640"/>
    </source>
</evidence>
<dbReference type="PRINTS" id="PR00773">
    <property type="entry name" value="GRPEPROTEIN"/>
</dbReference>
<comment type="caution">
    <text evidence="6">The sequence shown here is derived from an EMBL/GenBank/DDBJ whole genome shotgun (WGS) entry which is preliminary data.</text>
</comment>
<dbReference type="AlphaFoldDB" id="A0A1J4J7F6"/>
<dbReference type="SUPFAM" id="SSF51064">
    <property type="entry name" value="Head domain of nucleotide exchange factor GrpE"/>
    <property type="match status" value="1"/>
</dbReference>
<dbReference type="CDD" id="cd00446">
    <property type="entry name" value="GrpE"/>
    <property type="match status" value="1"/>
</dbReference>
<evidence type="ECO:0000256" key="1">
    <source>
        <dbReference type="ARBA" id="ARBA00009054"/>
    </source>
</evidence>
<evidence type="ECO:0000256" key="2">
    <source>
        <dbReference type="ARBA" id="ARBA00023186"/>
    </source>
</evidence>
<dbReference type="OrthoDB" id="201635at2759"/>
<feature type="region of interest" description="Disordered" evidence="5">
    <location>
        <begin position="26"/>
        <end position="76"/>
    </location>
</feature>
<evidence type="ECO:0000256" key="5">
    <source>
        <dbReference type="SAM" id="MobiDB-lite"/>
    </source>
</evidence>
<dbReference type="GO" id="GO:0000774">
    <property type="term" value="F:adenyl-nucleotide exchange factor activity"/>
    <property type="evidence" value="ECO:0007669"/>
    <property type="project" value="InterPro"/>
</dbReference>
<dbReference type="VEuPathDB" id="TrichDB:TRFO_38760"/>
<comment type="subcellular location">
    <subcellularLocation>
        <location evidence="3">Mitochondrion matrix</location>
    </subcellularLocation>
</comment>
<dbReference type="Pfam" id="PF01025">
    <property type="entry name" value="GrpE"/>
    <property type="match status" value="1"/>
</dbReference>
<comment type="function">
    <text evidence="3">Essential component of the PAM complex, a complex required for the translocation of transit peptide-containing proteins from the inner membrane into the mitochondrial matrix in an ATP-dependent manner.</text>
</comment>
<dbReference type="GeneID" id="94846947"/>
<keyword evidence="2 3" id="KW-0143">Chaperone</keyword>
<organism evidence="6 7">
    <name type="scientific">Tritrichomonas foetus</name>
    <dbReference type="NCBI Taxonomy" id="1144522"/>
    <lineage>
        <taxon>Eukaryota</taxon>
        <taxon>Metamonada</taxon>
        <taxon>Parabasalia</taxon>
        <taxon>Tritrichomonadida</taxon>
        <taxon>Tritrichomonadidae</taxon>
        <taxon>Tritrichomonas</taxon>
    </lineage>
</organism>
<feature type="compositionally biased region" description="Low complexity" evidence="5">
    <location>
        <begin position="26"/>
        <end position="38"/>
    </location>
</feature>
<dbReference type="PROSITE" id="PS01071">
    <property type="entry name" value="GRPE"/>
    <property type="match status" value="1"/>
</dbReference>
<protein>
    <recommendedName>
        <fullName evidence="3">GrpE protein homolog</fullName>
    </recommendedName>
</protein>
<dbReference type="GO" id="GO:0030150">
    <property type="term" value="P:protein import into mitochondrial matrix"/>
    <property type="evidence" value="ECO:0007669"/>
    <property type="project" value="TreeGrafter"/>
</dbReference>
<dbReference type="PANTHER" id="PTHR21237:SF23">
    <property type="entry name" value="GRPE PROTEIN HOMOLOG, MITOCHONDRIAL"/>
    <property type="match status" value="1"/>
</dbReference>
<dbReference type="RefSeq" id="XP_068348201.1">
    <property type="nucleotide sequence ID" value="XM_068512243.1"/>
</dbReference>
<evidence type="ECO:0000313" key="6">
    <source>
        <dbReference type="EMBL" id="OHS95064.1"/>
    </source>
</evidence>
<dbReference type="InterPro" id="IPR013805">
    <property type="entry name" value="GrpE_CC"/>
</dbReference>
<dbReference type="Proteomes" id="UP000179807">
    <property type="component" value="Unassembled WGS sequence"/>
</dbReference>
<comment type="similarity">
    <text evidence="1 4">Belongs to the GrpE family.</text>
</comment>
<dbReference type="GO" id="GO:0051087">
    <property type="term" value="F:protein-folding chaperone binding"/>
    <property type="evidence" value="ECO:0007669"/>
    <property type="project" value="InterPro"/>
</dbReference>
<dbReference type="HAMAP" id="MF_01151">
    <property type="entry name" value="GrpE"/>
    <property type="match status" value="1"/>
</dbReference>
<dbReference type="SUPFAM" id="SSF58014">
    <property type="entry name" value="Coiled-coil domain of nucleotide exchange factor GrpE"/>
    <property type="match status" value="1"/>
</dbReference>
<feature type="compositionally biased region" description="Basic and acidic residues" evidence="5">
    <location>
        <begin position="60"/>
        <end position="70"/>
    </location>
</feature>
<gene>
    <name evidence="6" type="ORF">TRFO_38760</name>
</gene>
<sequence>MLTHFSSGLVKSNKIGFAFRALAEAASQAATSSSSSNAQDNKIFEKLTQPPPEIQPKVEQPTEKPPEEPPKPSVEQLENEIKDLKNQNLYLLADVENSRRRFERLAKELENTAITAMAKQLLPVADNIRRILDSGEKQTVKAIFEAVGIVDTELHNIFKTFKIERLNSKGVKFNPEFHDAIATIPGKTEESGVVIDVITEGYTLADKLLRAAKVVVGK</sequence>
<evidence type="ECO:0000313" key="7">
    <source>
        <dbReference type="Proteomes" id="UP000179807"/>
    </source>
</evidence>
<dbReference type="PANTHER" id="PTHR21237">
    <property type="entry name" value="GRPE PROTEIN"/>
    <property type="match status" value="1"/>
</dbReference>